<sequence length="263" mass="30851">MEIHSGKDGFYLTLDSIEVASQSREFRQLRAESMKLLRNILEKYSLAPTSLEHTIDMLLETTHICDWPPINEEIREKQRQYKVDLIETLIKYFAFNLFGSDCVSLVRSLSNKIPEVYKDDVKRLSNDFKMVDTQCSSHIKRILYSYDCTFLYYLSEDIETQDYKYVVFDLTSLYNNIRDAEDTELDMMGRNLGETTSLYSAETKTVLNELKLKLAGPRHALIYNVENVTKLVDFFEHANYEFNRYGDETFHGKNLRNNALVFN</sequence>
<evidence type="ECO:0000313" key="1">
    <source>
        <dbReference type="EMBL" id="QBK84573.1"/>
    </source>
</evidence>
<proteinExistence type="predicted"/>
<reference evidence="1" key="1">
    <citation type="journal article" date="2019" name="MBio">
        <title>Virus Genomes from Deep Sea Sediments Expand the Ocean Megavirome and Support Independent Origins of Viral Gigantism.</title>
        <authorList>
            <person name="Backstrom D."/>
            <person name="Yutin N."/>
            <person name="Jorgensen S.L."/>
            <person name="Dharamshi J."/>
            <person name="Homa F."/>
            <person name="Zaremba-Niedwiedzka K."/>
            <person name="Spang A."/>
            <person name="Wolf Y.I."/>
            <person name="Koonin E.V."/>
            <person name="Ettema T.J."/>
        </authorList>
    </citation>
    <scope>NUCLEOTIDE SEQUENCE</scope>
</reference>
<gene>
    <name evidence="1" type="ORF">LCDPAC01_00540</name>
</gene>
<name>A0A481YQ80_9VIRU</name>
<accession>A0A481YQ80</accession>
<dbReference type="EMBL" id="MK500279">
    <property type="protein sequence ID" value="QBK84573.1"/>
    <property type="molecule type" value="Genomic_DNA"/>
</dbReference>
<organism evidence="1">
    <name type="scientific">Pithovirus LCDPAC01</name>
    <dbReference type="NCBI Taxonomy" id="2506600"/>
    <lineage>
        <taxon>Viruses</taxon>
        <taxon>Pithoviruses</taxon>
    </lineage>
</organism>
<protein>
    <submittedName>
        <fullName evidence="1">Uncharacterized protein</fullName>
    </submittedName>
</protein>